<keyword evidence="5" id="KW-1185">Reference proteome</keyword>
<evidence type="ECO:0000313" key="4">
    <source>
        <dbReference type="EMBL" id="GAA3024036.1"/>
    </source>
</evidence>
<feature type="domain" description="FtsX extracellular" evidence="3">
    <location>
        <begin position="44"/>
        <end position="139"/>
    </location>
</feature>
<feature type="region of interest" description="Disordered" evidence="1">
    <location>
        <begin position="218"/>
        <end position="242"/>
    </location>
</feature>
<feature type="chain" id="PRO_5045281675" description="FtsX extracellular domain-containing protein" evidence="2">
    <location>
        <begin position="24"/>
        <end position="273"/>
    </location>
</feature>
<organism evidence="4 5">
    <name type="scientific">Streptosporangium longisporum</name>
    <dbReference type="NCBI Taxonomy" id="46187"/>
    <lineage>
        <taxon>Bacteria</taxon>
        <taxon>Bacillati</taxon>
        <taxon>Actinomycetota</taxon>
        <taxon>Actinomycetes</taxon>
        <taxon>Streptosporangiales</taxon>
        <taxon>Streptosporangiaceae</taxon>
        <taxon>Streptosporangium</taxon>
    </lineage>
</organism>
<dbReference type="InterPro" id="IPR040690">
    <property type="entry name" value="FtsX_ECD"/>
</dbReference>
<evidence type="ECO:0000256" key="1">
    <source>
        <dbReference type="SAM" id="MobiDB-lite"/>
    </source>
</evidence>
<comment type="caution">
    <text evidence="4">The sequence shown here is derived from an EMBL/GenBank/DDBJ whole genome shotgun (WGS) entry which is preliminary data.</text>
</comment>
<dbReference type="EMBL" id="BAAAWD010000015">
    <property type="protein sequence ID" value="GAA3024036.1"/>
    <property type="molecule type" value="Genomic_DNA"/>
</dbReference>
<sequence length="273" mass="30667">MLRVFLALATMTVLLLSSSAAEANRLPKILPPPDVPWPEGGKFSVFLCGENDAWDACGDEEVTSEQRRAIEQRLRQIPRLVDLRYQDKVDAWMTLVEESPELREVIEVTDMPDGFHGRLLRWSDANAFDAATRVLPGVSNTYVFPDFFWKGKADISVTLCDDNGEDEPCKGRGGVTATERATIEALLRKAKGVKRIYFADRAHDIWVAREFMVRWSQVTGRDSQNKDDDTEPRPLEKYSGTYRVKIDDPKHATSIADAVKDLPGVAQVDKEPG</sequence>
<evidence type="ECO:0000256" key="2">
    <source>
        <dbReference type="SAM" id="SignalP"/>
    </source>
</evidence>
<proteinExistence type="predicted"/>
<name>A0ABP6KWT6_9ACTN</name>
<reference evidence="5" key="1">
    <citation type="journal article" date="2019" name="Int. J. Syst. Evol. Microbiol.">
        <title>The Global Catalogue of Microorganisms (GCM) 10K type strain sequencing project: providing services to taxonomists for standard genome sequencing and annotation.</title>
        <authorList>
            <consortium name="The Broad Institute Genomics Platform"/>
            <consortium name="The Broad Institute Genome Sequencing Center for Infectious Disease"/>
            <person name="Wu L."/>
            <person name="Ma J."/>
        </authorList>
    </citation>
    <scope>NUCLEOTIDE SEQUENCE [LARGE SCALE GENOMIC DNA]</scope>
    <source>
        <strain evidence="5">JCM 3106</strain>
    </source>
</reference>
<dbReference type="RefSeq" id="WP_344900683.1">
    <property type="nucleotide sequence ID" value="NZ_BAAAWD010000015.1"/>
</dbReference>
<evidence type="ECO:0000313" key="5">
    <source>
        <dbReference type="Proteomes" id="UP001499930"/>
    </source>
</evidence>
<gene>
    <name evidence="4" type="ORF">GCM10017559_56860</name>
</gene>
<protein>
    <recommendedName>
        <fullName evidence="3">FtsX extracellular domain-containing protein</fullName>
    </recommendedName>
</protein>
<dbReference type="Pfam" id="PF18075">
    <property type="entry name" value="FtsX_ECD"/>
    <property type="match status" value="2"/>
</dbReference>
<dbReference type="Proteomes" id="UP001499930">
    <property type="component" value="Unassembled WGS sequence"/>
</dbReference>
<accession>A0ABP6KWT6</accession>
<feature type="domain" description="FtsX extracellular" evidence="3">
    <location>
        <begin position="154"/>
        <end position="268"/>
    </location>
</feature>
<evidence type="ECO:0000259" key="3">
    <source>
        <dbReference type="Pfam" id="PF18075"/>
    </source>
</evidence>
<dbReference type="Gene3D" id="3.30.70.3040">
    <property type="match status" value="2"/>
</dbReference>
<feature type="compositionally biased region" description="Basic and acidic residues" evidence="1">
    <location>
        <begin position="223"/>
        <end position="236"/>
    </location>
</feature>
<keyword evidence="2" id="KW-0732">Signal</keyword>
<feature type="signal peptide" evidence="2">
    <location>
        <begin position="1"/>
        <end position="23"/>
    </location>
</feature>